<dbReference type="Proteomes" id="UP000010467">
    <property type="component" value="Plasmid pDEIPE01"/>
</dbReference>
<feature type="chain" id="PRO_5003939053" evidence="1">
    <location>
        <begin position="26"/>
        <end position="614"/>
    </location>
</feature>
<proteinExistence type="predicted"/>
<feature type="domain" description="F5/8 type C" evidence="2">
    <location>
        <begin position="38"/>
        <end position="183"/>
    </location>
</feature>
<sequence>MPTVNARASLRRLPLGLISFTLLLASCGNNPPSPSAQTQPAPTSIEPQALPADALRISSSTASSASSSSNTSVKSWDDNLGTWWSANGLGQWVRYDLGSAKTIDAVSLAWYRGDKRKATFDVELSKDGSSWTKVLSKVSSSGTTLNPQRHNVPDQAARYIRVTNHGNTENSAIAITEAIVHGTGGTLSAGKAYYVDCSAGSDSNNGTSSSSAWRSLGKANDSILNPGDRLLLKRGCSWTGPLKARWNGSSSSPVTISAYGSGDLPLIRNGSPGAVAISGTYQIIEHVRVTADQPAPYPLAIKCTSTPNGWKIGFSFMSGSHHNTLRHASASGLTAGVHLATGSARNKVLRNRLTDNKVMSSNTTDPNIDNSGAWGVLINGDHNEVAWNYFSGNSACSEKYTIEGASLEVYKASGNYFHHNTSINDTTFSEMGGKPDQRSENNVYAYNLFAPLNTPYKTGELLVVRGWNSEHWGANPGTKFYNNTAFNVNLGIACAYGCDKSILSARNNIIVMRADMTKFALESDADFDEGNNIYWRLGGGDPKVIRPGGIDPTSRITDPQLSDPMNRNFGLNAGSPAVDAGVYGPVQDLGITLDLDGKDNTVGTNPDLGAFERQ</sequence>
<dbReference type="SUPFAM" id="SSF51126">
    <property type="entry name" value="Pectin lyase-like"/>
    <property type="match status" value="1"/>
</dbReference>
<evidence type="ECO:0000259" key="2">
    <source>
        <dbReference type="PROSITE" id="PS50022"/>
    </source>
</evidence>
<reference evidence="4" key="1">
    <citation type="submission" date="2012-03" db="EMBL/GenBank/DDBJ databases">
        <title>Complete sequence of plasmid 1 of Deinococcus peraridilitoris DSM 19664.</title>
        <authorList>
            <person name="Lucas S."/>
            <person name="Copeland A."/>
            <person name="Lapidus A."/>
            <person name="Glavina del Rio T."/>
            <person name="Dalin E."/>
            <person name="Tice H."/>
            <person name="Bruce D."/>
            <person name="Goodwin L."/>
            <person name="Pitluck S."/>
            <person name="Peters L."/>
            <person name="Mikhailova N."/>
            <person name="Lu M."/>
            <person name="Kyrpides N."/>
            <person name="Mavromatis K."/>
            <person name="Ivanova N."/>
            <person name="Brettin T."/>
            <person name="Detter J.C."/>
            <person name="Han C."/>
            <person name="Larimer F."/>
            <person name="Land M."/>
            <person name="Hauser L."/>
            <person name="Markowitz V."/>
            <person name="Cheng J.-F."/>
            <person name="Hugenholtz P."/>
            <person name="Woyke T."/>
            <person name="Wu D."/>
            <person name="Pukall R."/>
            <person name="Steenblock K."/>
            <person name="Brambilla E."/>
            <person name="Klenk H.-P."/>
            <person name="Eisen J.A."/>
        </authorList>
    </citation>
    <scope>NUCLEOTIDE SEQUENCE [LARGE SCALE GENOMIC DNA]</scope>
    <source>
        <strain evidence="4">DSM 19664 / LMG 22246 / CIP 109416 / KR-200</strain>
        <plasmid evidence="4">Plasmid pDEIPE01</plasmid>
    </source>
</reference>
<organism evidence="3 4">
    <name type="scientific">Deinococcus peraridilitoris (strain DSM 19664 / LMG 22246 / CIP 109416 / KR-200)</name>
    <dbReference type="NCBI Taxonomy" id="937777"/>
    <lineage>
        <taxon>Bacteria</taxon>
        <taxon>Thermotogati</taxon>
        <taxon>Deinococcota</taxon>
        <taxon>Deinococci</taxon>
        <taxon>Deinococcales</taxon>
        <taxon>Deinococcaceae</taxon>
        <taxon>Deinococcus</taxon>
    </lineage>
</organism>
<protein>
    <submittedName>
        <fullName evidence="3">F5/8 type C domain-containing protein</fullName>
    </submittedName>
</protein>
<dbReference type="Pfam" id="PF00754">
    <property type="entry name" value="F5_F8_type_C"/>
    <property type="match status" value="1"/>
</dbReference>
<dbReference type="PROSITE" id="PS51257">
    <property type="entry name" value="PROKAR_LIPOPROTEIN"/>
    <property type="match status" value="1"/>
</dbReference>
<accession>L0A6C1</accession>
<keyword evidence="1" id="KW-0732">Signal</keyword>
<feature type="signal peptide" evidence="1">
    <location>
        <begin position="1"/>
        <end position="25"/>
    </location>
</feature>
<dbReference type="OrthoDB" id="3333873at2"/>
<dbReference type="InterPro" id="IPR059226">
    <property type="entry name" value="Choice_anch_Q_dom"/>
</dbReference>
<dbReference type="SUPFAM" id="SSF49785">
    <property type="entry name" value="Galactose-binding domain-like"/>
    <property type="match status" value="1"/>
</dbReference>
<dbReference type="HOGENOM" id="CLU_020401_0_0_0"/>
<dbReference type="AlphaFoldDB" id="L0A6C1"/>
<evidence type="ECO:0000313" key="3">
    <source>
        <dbReference type="EMBL" id="AFZ69433.1"/>
    </source>
</evidence>
<evidence type="ECO:0000313" key="4">
    <source>
        <dbReference type="Proteomes" id="UP000010467"/>
    </source>
</evidence>
<dbReference type="NCBIfam" id="NF041518">
    <property type="entry name" value="choice_anch_Q"/>
    <property type="match status" value="1"/>
</dbReference>
<dbReference type="PROSITE" id="PS50022">
    <property type="entry name" value="FA58C_3"/>
    <property type="match status" value="1"/>
</dbReference>
<dbReference type="EMBL" id="CP003383">
    <property type="protein sequence ID" value="AFZ69433.1"/>
    <property type="molecule type" value="Genomic_DNA"/>
</dbReference>
<gene>
    <name evidence="3" type="ordered locus">Deipe_4045</name>
</gene>
<evidence type="ECO:0000256" key="1">
    <source>
        <dbReference type="SAM" id="SignalP"/>
    </source>
</evidence>
<dbReference type="InterPro" id="IPR011050">
    <property type="entry name" value="Pectin_lyase_fold/virulence"/>
</dbReference>
<name>L0A6C1_DEIPD</name>
<dbReference type="RefSeq" id="WP_015231335.1">
    <property type="nucleotide sequence ID" value="NC_019789.1"/>
</dbReference>
<dbReference type="InterPro" id="IPR012334">
    <property type="entry name" value="Pectin_lyas_fold"/>
</dbReference>
<dbReference type="InterPro" id="IPR008979">
    <property type="entry name" value="Galactose-bd-like_sf"/>
</dbReference>
<dbReference type="KEGG" id="dpd:Deipe_4045"/>
<keyword evidence="4" id="KW-1185">Reference proteome</keyword>
<dbReference type="PATRIC" id="fig|937777.3.peg.4063"/>
<dbReference type="Gene3D" id="2.160.20.10">
    <property type="entry name" value="Single-stranded right-handed beta-helix, Pectin lyase-like"/>
    <property type="match status" value="1"/>
</dbReference>
<dbReference type="Gene3D" id="2.60.120.260">
    <property type="entry name" value="Galactose-binding domain-like"/>
    <property type="match status" value="1"/>
</dbReference>
<dbReference type="InterPro" id="IPR000421">
    <property type="entry name" value="FA58C"/>
</dbReference>
<geneLocation type="plasmid" evidence="3 4">
    <name>pDEIPE01</name>
</geneLocation>
<keyword evidence="3" id="KW-0614">Plasmid</keyword>